<evidence type="ECO:0000313" key="2">
    <source>
        <dbReference type="Proteomes" id="UP000285430"/>
    </source>
</evidence>
<evidence type="ECO:0000313" key="1">
    <source>
        <dbReference type="EMBL" id="RHZ30922.1"/>
    </source>
</evidence>
<reference evidence="1 2" key="1">
    <citation type="submission" date="2018-08" db="EMBL/GenBank/DDBJ databases">
        <title>Aphanomyces genome sequencing and annotation.</title>
        <authorList>
            <person name="Minardi D."/>
            <person name="Oidtmann B."/>
            <person name="Van Der Giezen M."/>
            <person name="Studholme D.J."/>
        </authorList>
    </citation>
    <scope>NUCLEOTIDE SEQUENCE [LARGE SCALE GENOMIC DNA]</scope>
    <source>
        <strain evidence="1 2">Da</strain>
    </source>
</reference>
<proteinExistence type="predicted"/>
<feature type="non-terminal residue" evidence="1">
    <location>
        <position position="80"/>
    </location>
</feature>
<dbReference type="AlphaFoldDB" id="A0A3R7C276"/>
<comment type="caution">
    <text evidence="1">The sequence shown here is derived from an EMBL/GenBank/DDBJ whole genome shotgun (WGS) entry which is preliminary data.</text>
</comment>
<protein>
    <submittedName>
        <fullName evidence="1">Uncharacterized protein</fullName>
    </submittedName>
</protein>
<dbReference type="EMBL" id="QUTH01001322">
    <property type="protein sequence ID" value="RHZ30922.1"/>
    <property type="molecule type" value="Genomic_DNA"/>
</dbReference>
<accession>A0A3R7C276</accession>
<sequence length="80" mass="9425">MVQRRFAWWRQLLHFQKMVRDNLHDTAWSFPTQGYLKRPSHENKIAQSKPGELNQAVAIALSSGLRALHAGCCYYRFVHR</sequence>
<organism evidence="1 2">
    <name type="scientific">Aphanomyces astaci</name>
    <name type="common">Crayfish plague agent</name>
    <dbReference type="NCBI Taxonomy" id="112090"/>
    <lineage>
        <taxon>Eukaryota</taxon>
        <taxon>Sar</taxon>
        <taxon>Stramenopiles</taxon>
        <taxon>Oomycota</taxon>
        <taxon>Saprolegniomycetes</taxon>
        <taxon>Saprolegniales</taxon>
        <taxon>Verrucalvaceae</taxon>
        <taxon>Aphanomyces</taxon>
    </lineage>
</organism>
<gene>
    <name evidence="1" type="ORF">DYB37_012031</name>
</gene>
<name>A0A3R7C276_APHAT</name>
<dbReference type="Proteomes" id="UP000285430">
    <property type="component" value="Unassembled WGS sequence"/>
</dbReference>